<keyword evidence="3" id="KW-1185">Reference proteome</keyword>
<name>A0A239IR40_EKHLU</name>
<reference evidence="2 3" key="1">
    <citation type="submission" date="2017-06" db="EMBL/GenBank/DDBJ databases">
        <authorList>
            <person name="Kim H.J."/>
            <person name="Triplett B.A."/>
        </authorList>
    </citation>
    <scope>NUCLEOTIDE SEQUENCE [LARGE SCALE GENOMIC DNA]</scope>
    <source>
        <strain evidence="2 3">DSM 19307</strain>
    </source>
</reference>
<keyword evidence="1" id="KW-1133">Transmembrane helix</keyword>
<dbReference type="Proteomes" id="UP000198393">
    <property type="component" value="Unassembled WGS sequence"/>
</dbReference>
<protein>
    <recommendedName>
        <fullName evidence="4">Small multi-drug export protein</fullName>
    </recommendedName>
</protein>
<gene>
    <name evidence="2" type="ORF">SAMN05421640_1792</name>
</gene>
<feature type="transmembrane region" description="Helical" evidence="1">
    <location>
        <begin position="78"/>
        <end position="100"/>
    </location>
</feature>
<evidence type="ECO:0000313" key="3">
    <source>
        <dbReference type="Proteomes" id="UP000198393"/>
    </source>
</evidence>
<proteinExistence type="predicted"/>
<dbReference type="EMBL" id="FZPD01000003">
    <property type="protein sequence ID" value="SNS96246.1"/>
    <property type="molecule type" value="Genomic_DNA"/>
</dbReference>
<evidence type="ECO:0008006" key="4">
    <source>
        <dbReference type="Google" id="ProtNLM"/>
    </source>
</evidence>
<evidence type="ECO:0000256" key="1">
    <source>
        <dbReference type="SAM" id="Phobius"/>
    </source>
</evidence>
<sequence>MATALKYFTVYFLSGLKFVFGPTFGVANNLPVPAIIILTALGMMTTIYLFTFFGDEIRRFFARFRKKKRIFSKKSRRFVRIWRKFGLKGMCLLTPLILTPPGGGLLVNLLGSKKKIILKWMWISALLWSTIITLIIKYAFWLVEDFIPS</sequence>
<keyword evidence="1" id="KW-0472">Membrane</keyword>
<keyword evidence="1" id="KW-0812">Transmembrane</keyword>
<dbReference type="AlphaFoldDB" id="A0A239IR40"/>
<feature type="transmembrane region" description="Helical" evidence="1">
    <location>
        <begin position="33"/>
        <end position="57"/>
    </location>
</feature>
<organism evidence="2 3">
    <name type="scientific">Ekhidna lutea</name>
    <dbReference type="NCBI Taxonomy" id="447679"/>
    <lineage>
        <taxon>Bacteria</taxon>
        <taxon>Pseudomonadati</taxon>
        <taxon>Bacteroidota</taxon>
        <taxon>Cytophagia</taxon>
        <taxon>Cytophagales</taxon>
        <taxon>Reichenbachiellaceae</taxon>
        <taxon>Ekhidna</taxon>
    </lineage>
</organism>
<dbReference type="OrthoDB" id="1467737at2"/>
<accession>A0A239IR40</accession>
<feature type="transmembrane region" description="Helical" evidence="1">
    <location>
        <begin position="120"/>
        <end position="143"/>
    </location>
</feature>
<evidence type="ECO:0000313" key="2">
    <source>
        <dbReference type="EMBL" id="SNS96246.1"/>
    </source>
</evidence>
<feature type="transmembrane region" description="Helical" evidence="1">
    <location>
        <begin position="7"/>
        <end position="27"/>
    </location>
</feature>
<dbReference type="RefSeq" id="WP_089356528.1">
    <property type="nucleotide sequence ID" value="NZ_FZPD01000003.1"/>
</dbReference>